<accession>A0ABR1JY42</accession>
<dbReference type="InterPro" id="IPR003107">
    <property type="entry name" value="HAT"/>
</dbReference>
<organism evidence="5 6">
    <name type="scientific">Marasmiellus scandens</name>
    <dbReference type="NCBI Taxonomy" id="2682957"/>
    <lineage>
        <taxon>Eukaryota</taxon>
        <taxon>Fungi</taxon>
        <taxon>Dikarya</taxon>
        <taxon>Basidiomycota</taxon>
        <taxon>Agaricomycotina</taxon>
        <taxon>Agaricomycetes</taxon>
        <taxon>Agaricomycetidae</taxon>
        <taxon>Agaricales</taxon>
        <taxon>Marasmiineae</taxon>
        <taxon>Omphalotaceae</taxon>
        <taxon>Marasmiellus</taxon>
    </lineage>
</organism>
<comment type="caution">
    <text evidence="5">The sequence shown here is derived from an EMBL/GenBank/DDBJ whole genome shotgun (WGS) entry which is preliminary data.</text>
</comment>
<name>A0ABR1JY42_9AGAR</name>
<dbReference type="SUPFAM" id="SSF48452">
    <property type="entry name" value="TPR-like"/>
    <property type="match status" value="1"/>
</dbReference>
<evidence type="ECO:0000256" key="4">
    <source>
        <dbReference type="ARBA" id="ARBA00023242"/>
    </source>
</evidence>
<dbReference type="Proteomes" id="UP001498398">
    <property type="component" value="Unassembled WGS sequence"/>
</dbReference>
<keyword evidence="4" id="KW-0539">Nucleus</keyword>
<dbReference type="Gene3D" id="1.25.40.10">
    <property type="entry name" value="Tetratricopeptide repeat domain"/>
    <property type="match status" value="1"/>
</dbReference>
<proteinExistence type="inferred from homology"/>
<dbReference type="InterPro" id="IPR011990">
    <property type="entry name" value="TPR-like_helical_dom_sf"/>
</dbReference>
<sequence>MRGKLDDARKVYQTVLVASSSPSERPGECRLWWEWAEMEWLSGNAEKALSVIMAAAKTQGRGGVAILRAKRMLQDAIREDQYWKDNESWVKLVALLDLLTTNDARSAVRVFDEQLGMSRPGSVAHESMSVAALLFVYRYGTVLKNPLPPSILRDRVREAIGYYGSNSIVLGLFLEAEKGMGVWGRVRGLLGEKDEKDVARRVEQVWIARWEVGRWEEEIERTRNGLERAVEDERTRGSAILWRLYVEFEIRAGRLDRAKKVLQRAVGECPLTKGLYLLAFGPLRGVFSASELDDFGEVMAERSIRMRKGLDEIVGEWMEAKQMEDNESGEDEIEYNARELRRLKPY</sequence>
<dbReference type="PANTHER" id="PTHR13471:SF0">
    <property type="entry name" value="NUCLEAR EXOSOME REGULATOR NRDE2"/>
    <property type="match status" value="1"/>
</dbReference>
<evidence type="ECO:0000256" key="2">
    <source>
        <dbReference type="ARBA" id="ARBA00009265"/>
    </source>
</evidence>
<evidence type="ECO:0000256" key="3">
    <source>
        <dbReference type="ARBA" id="ARBA00022737"/>
    </source>
</evidence>
<comment type="subcellular location">
    <subcellularLocation>
        <location evidence="1">Nucleus</location>
    </subcellularLocation>
</comment>
<evidence type="ECO:0000313" key="5">
    <source>
        <dbReference type="EMBL" id="KAK7468763.1"/>
    </source>
</evidence>
<keyword evidence="6" id="KW-1185">Reference proteome</keyword>
<dbReference type="PANTHER" id="PTHR13471">
    <property type="entry name" value="TETRATRICOPEPTIDE-LIKE HELICAL"/>
    <property type="match status" value="1"/>
</dbReference>
<dbReference type="SMART" id="SM00386">
    <property type="entry name" value="HAT"/>
    <property type="match status" value="2"/>
</dbReference>
<dbReference type="EMBL" id="JBANRG010000003">
    <property type="protein sequence ID" value="KAK7468763.1"/>
    <property type="molecule type" value="Genomic_DNA"/>
</dbReference>
<evidence type="ECO:0000256" key="1">
    <source>
        <dbReference type="ARBA" id="ARBA00004123"/>
    </source>
</evidence>
<comment type="similarity">
    <text evidence="2">Belongs to the NRDE2 family.</text>
</comment>
<protein>
    <submittedName>
        <fullName evidence="5">Uncharacterized protein</fullName>
    </submittedName>
</protein>
<keyword evidence="3" id="KW-0677">Repeat</keyword>
<gene>
    <name evidence="5" type="ORF">VKT23_003264</name>
</gene>
<dbReference type="InterPro" id="IPR013633">
    <property type="entry name" value="NRDE-2"/>
</dbReference>
<reference evidence="5 6" key="1">
    <citation type="submission" date="2024-01" db="EMBL/GenBank/DDBJ databases">
        <title>A draft genome for the cacao thread blight pathogen Marasmiellus scandens.</title>
        <authorList>
            <person name="Baruah I.K."/>
            <person name="Leung J."/>
            <person name="Bukari Y."/>
            <person name="Amoako-Attah I."/>
            <person name="Meinhardt L.W."/>
            <person name="Bailey B.A."/>
            <person name="Cohen S.P."/>
        </authorList>
    </citation>
    <scope>NUCLEOTIDE SEQUENCE [LARGE SCALE GENOMIC DNA]</scope>
    <source>
        <strain evidence="5 6">GH-19</strain>
    </source>
</reference>
<evidence type="ECO:0000313" key="6">
    <source>
        <dbReference type="Proteomes" id="UP001498398"/>
    </source>
</evidence>